<keyword evidence="2" id="KW-1185">Reference proteome</keyword>
<dbReference type="EMBL" id="PCDP01000034">
    <property type="protein sequence ID" value="PZM14360.1"/>
    <property type="molecule type" value="Genomic_DNA"/>
</dbReference>
<comment type="caution">
    <text evidence="1">The sequence shown here is derived from an EMBL/GenBank/DDBJ whole genome shotgun (WGS) entry which is preliminary data.</text>
</comment>
<name>A0A2W4EW16_9HYPH</name>
<proteinExistence type="predicted"/>
<evidence type="ECO:0000313" key="2">
    <source>
        <dbReference type="Proteomes" id="UP000248925"/>
    </source>
</evidence>
<dbReference type="Proteomes" id="UP000248925">
    <property type="component" value="Unassembled WGS sequence"/>
</dbReference>
<evidence type="ECO:0000313" key="1">
    <source>
        <dbReference type="EMBL" id="PZM14360.1"/>
    </source>
</evidence>
<gene>
    <name evidence="1" type="ORF">CPY51_11295</name>
</gene>
<organism evidence="1 2">
    <name type="scientific">Rhizobium tubonense</name>
    <dbReference type="NCBI Taxonomy" id="484088"/>
    <lineage>
        <taxon>Bacteria</taxon>
        <taxon>Pseudomonadati</taxon>
        <taxon>Pseudomonadota</taxon>
        <taxon>Alphaproteobacteria</taxon>
        <taxon>Hyphomicrobiales</taxon>
        <taxon>Rhizobiaceae</taxon>
        <taxon>Rhizobium/Agrobacterium group</taxon>
        <taxon>Rhizobium</taxon>
    </lineage>
</organism>
<dbReference type="AlphaFoldDB" id="A0A2W4EW16"/>
<accession>A0A2W4EW16</accession>
<protein>
    <submittedName>
        <fullName evidence="1">Uncharacterized protein</fullName>
    </submittedName>
</protein>
<reference evidence="1 2" key="1">
    <citation type="journal article" date="2018" name="Sci. Rep.">
        <title>Rhizobium tumorigenes sp. nov., a novel plant tumorigenic bacterium isolated from cane gall tumors on thornless blackberry.</title>
        <authorList>
            <person name="Kuzmanovi N."/>
            <person name="Smalla K."/>
            <person name="Gronow S."/>
            <person name="PuBawska J."/>
        </authorList>
    </citation>
    <scope>NUCLEOTIDE SEQUENCE [LARGE SCALE GENOMIC DNA]</scope>
    <source>
        <strain evidence="1 2">CCBAU 85046</strain>
    </source>
</reference>
<sequence length="68" mass="7753">MARLKVLVLPLAELSPFDMKDHLKAPGYRWSDGSDGRPKCWRIELAEDALEEELSYLRSGSKRCCVQS</sequence>